<dbReference type="OrthoDB" id="437457at2759"/>
<dbReference type="InterPro" id="IPR058525">
    <property type="entry name" value="DUF8212"/>
</dbReference>
<keyword evidence="4" id="KW-1185">Reference proteome</keyword>
<dbReference type="InParanoid" id="A0A2J6T6P5"/>
<reference evidence="3 4" key="1">
    <citation type="submission" date="2016-04" db="EMBL/GenBank/DDBJ databases">
        <title>A degradative enzymes factory behind the ericoid mycorrhizal symbiosis.</title>
        <authorList>
            <consortium name="DOE Joint Genome Institute"/>
            <person name="Martino E."/>
            <person name="Morin E."/>
            <person name="Grelet G."/>
            <person name="Kuo A."/>
            <person name="Kohler A."/>
            <person name="Daghino S."/>
            <person name="Barry K."/>
            <person name="Choi C."/>
            <person name="Cichocki N."/>
            <person name="Clum A."/>
            <person name="Copeland A."/>
            <person name="Hainaut M."/>
            <person name="Haridas S."/>
            <person name="Labutti K."/>
            <person name="Lindquist E."/>
            <person name="Lipzen A."/>
            <person name="Khouja H.-R."/>
            <person name="Murat C."/>
            <person name="Ohm R."/>
            <person name="Olson A."/>
            <person name="Spatafora J."/>
            <person name="Veneault-Fourrey C."/>
            <person name="Henrissat B."/>
            <person name="Grigoriev I."/>
            <person name="Martin F."/>
            <person name="Perotto S."/>
        </authorList>
    </citation>
    <scope>NUCLEOTIDE SEQUENCE [LARGE SCALE GENOMIC DNA]</scope>
    <source>
        <strain evidence="3 4">E</strain>
    </source>
</reference>
<accession>A0A2J6T6P5</accession>
<name>A0A2J6T6P5_9HELO</name>
<dbReference type="Proteomes" id="UP000235371">
    <property type="component" value="Unassembled WGS sequence"/>
</dbReference>
<feature type="domain" description="Heterokaryon incompatibility" evidence="1">
    <location>
        <begin position="22"/>
        <end position="151"/>
    </location>
</feature>
<dbReference type="Pfam" id="PF26640">
    <property type="entry name" value="DUF8212"/>
    <property type="match status" value="1"/>
</dbReference>
<dbReference type="Pfam" id="PF06985">
    <property type="entry name" value="HET"/>
    <property type="match status" value="1"/>
</dbReference>
<evidence type="ECO:0000313" key="4">
    <source>
        <dbReference type="Proteomes" id="UP000235371"/>
    </source>
</evidence>
<dbReference type="InterPro" id="IPR010730">
    <property type="entry name" value="HET"/>
</dbReference>
<sequence>MWLINVETMQLEDFTVRPAPQYAILSHTWSEEEVSLQEFICPNADTIEKEGFAKIEWTCSLAARDHIKYAWVDTCCIDKSSSAELTEAINSMFQWYKNAVVCYAYLSDLSPRQDAVMKYLGVDDSRQDYSLASRNELQGCKWFTRGWTLQELIAPKTVRFYDETWGFRGTKDDLAEPLWSITHIGRAVLWGHKMLADISIAERMAWASKRKTTRVEDVAYCLLGIFDVNMPLLYGEGNKAFTRLQEEIIKNNSDLSIFGWTSEESCLSVISQPVLKDGCKFNCDHGDDNRDDFYSVLATSPSEFLTPPSYNIMQSVEHSVTNRGIKIYCSLLEICLQGCPFIRCKCCGDGRKYVLVISNTRSGFEEDDWGVVLDKISPDGFIRSRKSLIHIDYVDAFCTESTRPRAIYLLTQAPKSARHPTLPLKIREGTDFTIQSVAPADKWNSCKRYWHLESGFKIWGMVSLKFSNANWDRGVCILFFYNGVYVLDPHVYRAEIGLISQAGSNLLWGDIKEIFDIGDLPSEGLTVMRRKLKVMARMVGEHSGHKSLEVWTEDIKSDGSPSRA</sequence>
<dbReference type="AlphaFoldDB" id="A0A2J6T6P5"/>
<proteinExistence type="predicted"/>
<protein>
    <submittedName>
        <fullName evidence="3">HET-domain-containing protein</fullName>
    </submittedName>
</protein>
<dbReference type="RefSeq" id="XP_024735582.1">
    <property type="nucleotide sequence ID" value="XM_024880373.1"/>
</dbReference>
<dbReference type="PANTHER" id="PTHR10622">
    <property type="entry name" value="HET DOMAIN-CONTAINING PROTEIN"/>
    <property type="match status" value="1"/>
</dbReference>
<dbReference type="EMBL" id="KZ613817">
    <property type="protein sequence ID" value="PMD58678.1"/>
    <property type="molecule type" value="Genomic_DNA"/>
</dbReference>
<feature type="domain" description="DUF8212" evidence="2">
    <location>
        <begin position="239"/>
        <end position="314"/>
    </location>
</feature>
<dbReference type="STRING" id="1095630.A0A2J6T6P5"/>
<dbReference type="GeneID" id="36588450"/>
<dbReference type="PANTHER" id="PTHR10622:SF12">
    <property type="entry name" value="HET DOMAIN-CONTAINING PROTEIN"/>
    <property type="match status" value="1"/>
</dbReference>
<evidence type="ECO:0000259" key="2">
    <source>
        <dbReference type="Pfam" id="PF26640"/>
    </source>
</evidence>
<evidence type="ECO:0000259" key="1">
    <source>
        <dbReference type="Pfam" id="PF06985"/>
    </source>
</evidence>
<gene>
    <name evidence="3" type="ORF">K444DRAFT_613555</name>
</gene>
<organism evidence="3 4">
    <name type="scientific">Hyaloscypha bicolor E</name>
    <dbReference type="NCBI Taxonomy" id="1095630"/>
    <lineage>
        <taxon>Eukaryota</taxon>
        <taxon>Fungi</taxon>
        <taxon>Dikarya</taxon>
        <taxon>Ascomycota</taxon>
        <taxon>Pezizomycotina</taxon>
        <taxon>Leotiomycetes</taxon>
        <taxon>Helotiales</taxon>
        <taxon>Hyaloscyphaceae</taxon>
        <taxon>Hyaloscypha</taxon>
        <taxon>Hyaloscypha bicolor</taxon>
    </lineage>
</organism>
<evidence type="ECO:0000313" key="3">
    <source>
        <dbReference type="EMBL" id="PMD58678.1"/>
    </source>
</evidence>